<accession>V8N076</accession>
<dbReference type="InterPro" id="IPR013783">
    <property type="entry name" value="Ig-like_fold"/>
</dbReference>
<feature type="non-terminal residue" evidence="2">
    <location>
        <position position="79"/>
    </location>
</feature>
<gene>
    <name evidence="2" type="ORF">L345_18553</name>
</gene>
<evidence type="ECO:0000313" key="3">
    <source>
        <dbReference type="Proteomes" id="UP000018936"/>
    </source>
</evidence>
<evidence type="ECO:0000313" key="2">
    <source>
        <dbReference type="EMBL" id="ETE55739.1"/>
    </source>
</evidence>
<feature type="non-terminal residue" evidence="2">
    <location>
        <position position="1"/>
    </location>
</feature>
<dbReference type="InterPro" id="IPR003961">
    <property type="entry name" value="FN3_dom"/>
</dbReference>
<dbReference type="Gene3D" id="2.60.40.10">
    <property type="entry name" value="Immunoglobulins"/>
    <property type="match status" value="1"/>
</dbReference>
<dbReference type="SUPFAM" id="SSF49265">
    <property type="entry name" value="Fibronectin type III"/>
    <property type="match status" value="1"/>
</dbReference>
<feature type="domain" description="Fibronectin type-III" evidence="1">
    <location>
        <begin position="1"/>
        <end position="79"/>
    </location>
</feature>
<reference evidence="2 3" key="1">
    <citation type="journal article" date="2013" name="Proc. Natl. Acad. Sci. U.S.A.">
        <title>The king cobra genome reveals dynamic gene evolution and adaptation in the snake venom system.</title>
        <authorList>
            <person name="Vonk F.J."/>
            <person name="Casewell N.R."/>
            <person name="Henkel C.V."/>
            <person name="Heimberg A.M."/>
            <person name="Jansen H.J."/>
            <person name="McCleary R.J."/>
            <person name="Kerkkamp H.M."/>
            <person name="Vos R.A."/>
            <person name="Guerreiro I."/>
            <person name="Calvete J.J."/>
            <person name="Wuster W."/>
            <person name="Woods A.E."/>
            <person name="Logan J.M."/>
            <person name="Harrison R.A."/>
            <person name="Castoe T.A."/>
            <person name="de Koning A.P."/>
            <person name="Pollock D.D."/>
            <person name="Yandell M."/>
            <person name="Calderon D."/>
            <person name="Renjifo C."/>
            <person name="Currier R.B."/>
            <person name="Salgado D."/>
            <person name="Pla D."/>
            <person name="Sanz L."/>
            <person name="Hyder A.S."/>
            <person name="Ribeiro J.M."/>
            <person name="Arntzen J.W."/>
            <person name="van den Thillart G.E."/>
            <person name="Boetzer M."/>
            <person name="Pirovano W."/>
            <person name="Dirks R.P."/>
            <person name="Spaink H.P."/>
            <person name="Duboule D."/>
            <person name="McGlinn E."/>
            <person name="Kini R.M."/>
            <person name="Richardson M.K."/>
        </authorList>
    </citation>
    <scope>NUCLEOTIDE SEQUENCE</scope>
    <source>
        <tissue evidence="2">Blood</tissue>
    </source>
</reference>
<keyword evidence="3" id="KW-1185">Reference proteome</keyword>
<sequence length="79" mass="8770">MSPSIVASGFVVKEYKVEYRTVEAGVGKEQWTERRTGRKTEFYPIEGLKPQTAYRIRVSAVCDNGALGVPSEELEVSTS</sequence>
<proteinExistence type="predicted"/>
<evidence type="ECO:0000259" key="1">
    <source>
        <dbReference type="PROSITE" id="PS50853"/>
    </source>
</evidence>
<protein>
    <recommendedName>
        <fullName evidence="1">Fibronectin type-III domain-containing protein</fullName>
    </recommendedName>
</protein>
<organism evidence="2 3">
    <name type="scientific">Ophiophagus hannah</name>
    <name type="common">King cobra</name>
    <name type="synonym">Naja hannah</name>
    <dbReference type="NCBI Taxonomy" id="8665"/>
    <lineage>
        <taxon>Eukaryota</taxon>
        <taxon>Metazoa</taxon>
        <taxon>Chordata</taxon>
        <taxon>Craniata</taxon>
        <taxon>Vertebrata</taxon>
        <taxon>Euteleostomi</taxon>
        <taxon>Lepidosauria</taxon>
        <taxon>Squamata</taxon>
        <taxon>Bifurcata</taxon>
        <taxon>Unidentata</taxon>
        <taxon>Episquamata</taxon>
        <taxon>Toxicofera</taxon>
        <taxon>Serpentes</taxon>
        <taxon>Colubroidea</taxon>
        <taxon>Elapidae</taxon>
        <taxon>Elapinae</taxon>
        <taxon>Ophiophagus</taxon>
    </lineage>
</organism>
<dbReference type="Pfam" id="PF00041">
    <property type="entry name" value="fn3"/>
    <property type="match status" value="1"/>
</dbReference>
<dbReference type="PROSITE" id="PS50853">
    <property type="entry name" value="FN3"/>
    <property type="match status" value="1"/>
</dbReference>
<dbReference type="AlphaFoldDB" id="V8N076"/>
<dbReference type="Proteomes" id="UP000018936">
    <property type="component" value="Unassembled WGS sequence"/>
</dbReference>
<dbReference type="CDD" id="cd00063">
    <property type="entry name" value="FN3"/>
    <property type="match status" value="1"/>
</dbReference>
<dbReference type="EMBL" id="AZIM01134941">
    <property type="protein sequence ID" value="ETE55739.1"/>
    <property type="molecule type" value="Genomic_DNA"/>
</dbReference>
<dbReference type="InterPro" id="IPR036116">
    <property type="entry name" value="FN3_sf"/>
</dbReference>
<name>V8N076_OPHHA</name>
<comment type="caution">
    <text evidence="2">The sequence shown here is derived from an EMBL/GenBank/DDBJ whole genome shotgun (WGS) entry which is preliminary data.</text>
</comment>